<feature type="non-terminal residue" evidence="1">
    <location>
        <position position="1"/>
    </location>
</feature>
<feature type="non-terminal residue" evidence="1">
    <location>
        <position position="51"/>
    </location>
</feature>
<gene>
    <name evidence="1" type="ORF">S06H3_66681</name>
</gene>
<accession>X1RTH8</accession>
<proteinExistence type="predicted"/>
<dbReference type="EMBL" id="BARV01045591">
    <property type="protein sequence ID" value="GAI70281.1"/>
    <property type="molecule type" value="Genomic_DNA"/>
</dbReference>
<evidence type="ECO:0000313" key="1">
    <source>
        <dbReference type="EMBL" id="GAI70281.1"/>
    </source>
</evidence>
<protein>
    <submittedName>
        <fullName evidence="1">Uncharacterized protein</fullName>
    </submittedName>
</protein>
<name>X1RTH8_9ZZZZ</name>
<organism evidence="1">
    <name type="scientific">marine sediment metagenome</name>
    <dbReference type="NCBI Taxonomy" id="412755"/>
    <lineage>
        <taxon>unclassified sequences</taxon>
        <taxon>metagenomes</taxon>
        <taxon>ecological metagenomes</taxon>
    </lineage>
</organism>
<reference evidence="1" key="1">
    <citation type="journal article" date="2014" name="Front. Microbiol.">
        <title>High frequency of phylogenetically diverse reductive dehalogenase-homologous genes in deep subseafloor sedimentary metagenomes.</title>
        <authorList>
            <person name="Kawai M."/>
            <person name="Futagami T."/>
            <person name="Toyoda A."/>
            <person name="Takaki Y."/>
            <person name="Nishi S."/>
            <person name="Hori S."/>
            <person name="Arai W."/>
            <person name="Tsubouchi T."/>
            <person name="Morono Y."/>
            <person name="Uchiyama I."/>
            <person name="Ito T."/>
            <person name="Fujiyama A."/>
            <person name="Inagaki F."/>
            <person name="Takami H."/>
        </authorList>
    </citation>
    <scope>NUCLEOTIDE SEQUENCE</scope>
    <source>
        <strain evidence="1">Expedition CK06-06</strain>
    </source>
</reference>
<dbReference type="AlphaFoldDB" id="X1RTH8"/>
<sequence>AGLPGKVMYLDRERITITLGSASPIVQPVPQPGYFDISGGVSKNLFGLSAR</sequence>
<comment type="caution">
    <text evidence="1">The sequence shown here is derived from an EMBL/GenBank/DDBJ whole genome shotgun (WGS) entry which is preliminary data.</text>
</comment>